<feature type="binding site" evidence="18">
    <location>
        <begin position="57"/>
        <end position="61"/>
    </location>
    <ligand>
        <name>(6S)-NADPHX</name>
        <dbReference type="ChEBI" id="CHEBI:64076"/>
    </ligand>
</feature>
<dbReference type="InterPro" id="IPR004443">
    <property type="entry name" value="YjeF_N_dom"/>
</dbReference>
<feature type="binding site" evidence="17">
    <location>
        <begin position="418"/>
        <end position="422"/>
    </location>
    <ligand>
        <name>AMP</name>
        <dbReference type="ChEBI" id="CHEBI:456215"/>
    </ligand>
</feature>
<comment type="function">
    <text evidence="14 19">Bifunctional enzyme that catalyzes the epimerization of the S- and R-forms of NAD(P)HX and the dehydration of the S-form of NAD(P)HX at the expense of ADP, which is converted to AMP. This allows the repair of both epimers of NAD(P)HX, a damaged form of NAD(P)H that is a result of enzymatic or heat-dependent hydration.</text>
</comment>
<dbReference type="HAMAP" id="MF_01966">
    <property type="entry name" value="NADHX_epimerase"/>
    <property type="match status" value="1"/>
</dbReference>
<dbReference type="EC" id="5.1.99.6" evidence="19"/>
<evidence type="ECO:0000256" key="14">
    <source>
        <dbReference type="ARBA" id="ARBA00025153"/>
    </source>
</evidence>
<feature type="binding site" evidence="17">
    <location>
        <position position="330"/>
    </location>
    <ligand>
        <name>(6S)-NADPHX</name>
        <dbReference type="ChEBI" id="CHEBI:64076"/>
    </ligand>
</feature>
<keyword evidence="8 17" id="KW-0521">NADP</keyword>
<dbReference type="HAMAP" id="MF_01965">
    <property type="entry name" value="NADHX_dehydratase"/>
    <property type="match status" value="1"/>
</dbReference>
<comment type="catalytic activity">
    <reaction evidence="2 18 19">
        <text>(6R)-NADPHX = (6S)-NADPHX</text>
        <dbReference type="Rhea" id="RHEA:32227"/>
        <dbReference type="ChEBI" id="CHEBI:64076"/>
        <dbReference type="ChEBI" id="CHEBI:64077"/>
        <dbReference type="EC" id="5.1.99.6"/>
    </reaction>
</comment>
<dbReference type="EC" id="4.2.1.136" evidence="19"/>
<evidence type="ECO:0000256" key="3">
    <source>
        <dbReference type="ARBA" id="ARBA00006001"/>
    </source>
</evidence>
<dbReference type="GO" id="GO:0005524">
    <property type="term" value="F:ATP binding"/>
    <property type="evidence" value="ECO:0007669"/>
    <property type="project" value="UniProtKB-UniRule"/>
</dbReference>
<evidence type="ECO:0000256" key="12">
    <source>
        <dbReference type="ARBA" id="ARBA00023239"/>
    </source>
</evidence>
<feature type="binding site" evidence="18">
    <location>
        <begin position="132"/>
        <end position="138"/>
    </location>
    <ligand>
        <name>(6S)-NADPHX</name>
        <dbReference type="ChEBI" id="CHEBI:64076"/>
    </ligand>
</feature>
<protein>
    <recommendedName>
        <fullName evidence="19">Bifunctional NAD(P)H-hydrate repair enzyme</fullName>
    </recommendedName>
    <alternativeName>
        <fullName evidence="19">Nicotinamide nucleotide repair protein</fullName>
    </alternativeName>
    <domain>
        <recommendedName>
            <fullName evidence="19">ADP-dependent (S)-NAD(P)H-hydrate dehydratase</fullName>
            <ecNumber evidence="19">4.2.1.136</ecNumber>
        </recommendedName>
        <alternativeName>
            <fullName evidence="19">ADP-dependent NAD(P)HX dehydratase</fullName>
        </alternativeName>
    </domain>
    <domain>
        <recommendedName>
            <fullName evidence="19">NAD(P)H-hydrate epimerase</fullName>
            <ecNumber evidence="19">5.1.99.6</ecNumber>
        </recommendedName>
    </domain>
</protein>
<feature type="domain" description="YjeF N-terminal" evidence="21">
    <location>
        <begin position="9"/>
        <end position="218"/>
    </location>
</feature>
<keyword evidence="11 18" id="KW-0413">Isomerase</keyword>
<evidence type="ECO:0000256" key="5">
    <source>
        <dbReference type="ARBA" id="ARBA00022723"/>
    </source>
</evidence>
<evidence type="ECO:0000256" key="7">
    <source>
        <dbReference type="ARBA" id="ARBA00022840"/>
    </source>
</evidence>
<dbReference type="PANTHER" id="PTHR12592:SF0">
    <property type="entry name" value="ATP-DEPENDENT (S)-NAD(P)H-HYDRATE DEHYDRATASE"/>
    <property type="match status" value="1"/>
</dbReference>
<comment type="similarity">
    <text evidence="4 19">In the C-terminal section; belongs to the NnrD/CARKD family.</text>
</comment>
<dbReference type="FunFam" id="3.40.50.10260:FF:000003">
    <property type="entry name" value="Multifunctional fusion protein"/>
    <property type="match status" value="1"/>
</dbReference>
<evidence type="ECO:0000256" key="9">
    <source>
        <dbReference type="ARBA" id="ARBA00022958"/>
    </source>
</evidence>
<feature type="binding site" evidence="18">
    <location>
        <position position="58"/>
    </location>
    <ligand>
        <name>K(+)</name>
        <dbReference type="ChEBI" id="CHEBI:29103"/>
    </ligand>
</feature>
<dbReference type="Gene3D" id="3.40.1190.20">
    <property type="match status" value="1"/>
</dbReference>
<dbReference type="PANTHER" id="PTHR12592">
    <property type="entry name" value="ATP-DEPENDENT (S)-NAD(P)H-HYDRATE DEHYDRATASE FAMILY MEMBER"/>
    <property type="match status" value="1"/>
</dbReference>
<comment type="function">
    <text evidence="17">Catalyzes the dehydration of the S-form of NAD(P)HX at the expense of ADP, which is converted to AMP. Together with NAD(P)HX epimerase, which catalyzes the epimerization of the S- and R-forms, the enzyme allows the repair of both epimers of NAD(P)HX, a damaged form of NAD(P)H that is a result of enzymatic or heat-dependent hydration.</text>
</comment>
<evidence type="ECO:0000256" key="15">
    <source>
        <dbReference type="ARBA" id="ARBA00048238"/>
    </source>
</evidence>
<feature type="binding site" evidence="18">
    <location>
        <position position="164"/>
    </location>
    <ligand>
        <name>K(+)</name>
        <dbReference type="ChEBI" id="CHEBI:29103"/>
    </ligand>
</feature>
<dbReference type="PIRSF" id="PIRSF017184">
    <property type="entry name" value="Nnr"/>
    <property type="match status" value="1"/>
</dbReference>
<name>A0A3G1A4T6_9CREN</name>
<evidence type="ECO:0000313" key="23">
    <source>
        <dbReference type="Proteomes" id="UP000266720"/>
    </source>
</evidence>
<reference evidence="23" key="1">
    <citation type="book" date="2010" name="EXTREMOPHILES" publisher="0:0-0">
        <title>Complete genome sequences of ten hyperthermophilic archaea reveal their metabolic capabilities and possible ecological roles.</title>
        <editorList>
            <person name="?"/>
        </editorList>
        <authorList>
            <person name="Ravin N.V."/>
            <person name="Mardanov A.V."/>
            <person name="Bonch-Osmolovskaya E.A."/>
            <person name="Skryabin K.G."/>
        </authorList>
    </citation>
    <scope>NUCLEOTIDE SEQUENCE [LARGE SCALE GENOMIC DNA]</scope>
    <source>
        <strain evidence="23">1505</strain>
    </source>
</reference>
<feature type="binding site" evidence="18">
    <location>
        <position position="161"/>
    </location>
    <ligand>
        <name>(6S)-NADPHX</name>
        <dbReference type="ChEBI" id="CHEBI:64076"/>
    </ligand>
</feature>
<feature type="binding site" evidence="18">
    <location>
        <position position="143"/>
    </location>
    <ligand>
        <name>(6S)-NADPHX</name>
        <dbReference type="ChEBI" id="CHEBI:64076"/>
    </ligand>
</feature>
<evidence type="ECO:0000256" key="4">
    <source>
        <dbReference type="ARBA" id="ARBA00009524"/>
    </source>
</evidence>
<feature type="binding site" evidence="17">
    <location>
        <position position="448"/>
    </location>
    <ligand>
        <name>(6S)-NADPHX</name>
        <dbReference type="ChEBI" id="CHEBI:64076"/>
    </ligand>
</feature>
<dbReference type="InterPro" id="IPR036652">
    <property type="entry name" value="YjeF_N_dom_sf"/>
</dbReference>
<evidence type="ECO:0000256" key="13">
    <source>
        <dbReference type="ARBA" id="ARBA00023268"/>
    </source>
</evidence>
<evidence type="ECO:0000256" key="19">
    <source>
        <dbReference type="PIRNR" id="PIRNR017184"/>
    </source>
</evidence>
<dbReference type="RefSeq" id="WP_052886656.1">
    <property type="nucleotide sequence ID" value="NZ_CP007493.1"/>
</dbReference>
<evidence type="ECO:0000256" key="8">
    <source>
        <dbReference type="ARBA" id="ARBA00022857"/>
    </source>
</evidence>
<feature type="binding site" evidence="18">
    <location>
        <position position="128"/>
    </location>
    <ligand>
        <name>K(+)</name>
        <dbReference type="ChEBI" id="CHEBI:29103"/>
    </ligand>
</feature>
<dbReference type="NCBIfam" id="TIGR00197">
    <property type="entry name" value="yjeF_nterm"/>
    <property type="match status" value="1"/>
</dbReference>
<evidence type="ECO:0000256" key="17">
    <source>
        <dbReference type="HAMAP-Rule" id="MF_01965"/>
    </source>
</evidence>
<dbReference type="GeneID" id="25406036"/>
<comment type="catalytic activity">
    <reaction evidence="15 17 19">
        <text>(6S)-NADHX + ADP = AMP + phosphate + NADH + H(+)</text>
        <dbReference type="Rhea" id="RHEA:32223"/>
        <dbReference type="ChEBI" id="CHEBI:15378"/>
        <dbReference type="ChEBI" id="CHEBI:43474"/>
        <dbReference type="ChEBI" id="CHEBI:57945"/>
        <dbReference type="ChEBI" id="CHEBI:64074"/>
        <dbReference type="ChEBI" id="CHEBI:456215"/>
        <dbReference type="ChEBI" id="CHEBI:456216"/>
        <dbReference type="EC" id="4.2.1.136"/>
    </reaction>
</comment>
<dbReference type="NCBIfam" id="TIGR00196">
    <property type="entry name" value="yjeF_cterm"/>
    <property type="match status" value="1"/>
</dbReference>
<dbReference type="PROSITE" id="PS51383">
    <property type="entry name" value="YJEF_C_3"/>
    <property type="match status" value="1"/>
</dbReference>
<dbReference type="GO" id="GO:0110051">
    <property type="term" value="P:metabolite repair"/>
    <property type="evidence" value="ECO:0007669"/>
    <property type="project" value="TreeGrafter"/>
</dbReference>
<comment type="cofactor">
    <cofactor evidence="17">
        <name>Mg(2+)</name>
        <dbReference type="ChEBI" id="CHEBI:18420"/>
    </cofactor>
</comment>
<dbReference type="InterPro" id="IPR030677">
    <property type="entry name" value="Nnr"/>
</dbReference>
<feature type="binding site" evidence="17">
    <location>
        <position position="447"/>
    </location>
    <ligand>
        <name>AMP</name>
        <dbReference type="ChEBI" id="CHEBI:456215"/>
    </ligand>
</feature>
<keyword evidence="7 17" id="KW-0067">ATP-binding</keyword>
<dbReference type="GO" id="GO:0046872">
    <property type="term" value="F:metal ion binding"/>
    <property type="evidence" value="ECO:0007669"/>
    <property type="project" value="UniProtKB-UniRule"/>
</dbReference>
<dbReference type="GO" id="GO:0046496">
    <property type="term" value="P:nicotinamide nucleotide metabolic process"/>
    <property type="evidence" value="ECO:0007669"/>
    <property type="project" value="UniProtKB-UniRule"/>
</dbReference>
<dbReference type="GO" id="GO:0052856">
    <property type="term" value="F:NAD(P)HX epimerase activity"/>
    <property type="evidence" value="ECO:0007669"/>
    <property type="project" value="UniProtKB-UniRule"/>
</dbReference>
<comment type="catalytic activity">
    <reaction evidence="1 18 19">
        <text>(6R)-NADHX = (6S)-NADHX</text>
        <dbReference type="Rhea" id="RHEA:32215"/>
        <dbReference type="ChEBI" id="CHEBI:64074"/>
        <dbReference type="ChEBI" id="CHEBI:64075"/>
        <dbReference type="EC" id="5.1.99.6"/>
    </reaction>
</comment>
<feature type="binding site" evidence="17">
    <location>
        <position position="259"/>
    </location>
    <ligand>
        <name>(6S)-NADPHX</name>
        <dbReference type="ChEBI" id="CHEBI:64076"/>
    </ligand>
</feature>
<dbReference type="Pfam" id="PF03853">
    <property type="entry name" value="YjeF_N"/>
    <property type="match status" value="1"/>
</dbReference>
<accession>A0A3G1A4T6</accession>
<dbReference type="InterPro" id="IPR029056">
    <property type="entry name" value="Ribokinase-like"/>
</dbReference>
<evidence type="ECO:0000256" key="10">
    <source>
        <dbReference type="ARBA" id="ARBA00023027"/>
    </source>
</evidence>
<dbReference type="SUPFAM" id="SSF53613">
    <property type="entry name" value="Ribokinase-like"/>
    <property type="match status" value="1"/>
</dbReference>
<dbReference type="EMBL" id="CP007493">
    <property type="protein sequence ID" value="AJB41642.1"/>
    <property type="molecule type" value="Genomic_DNA"/>
</dbReference>
<evidence type="ECO:0000256" key="16">
    <source>
        <dbReference type="ARBA" id="ARBA00049209"/>
    </source>
</evidence>
<keyword evidence="6 17" id="KW-0547">Nucleotide-binding</keyword>
<feature type="binding site" evidence="17">
    <location>
        <position position="381"/>
    </location>
    <ligand>
        <name>(6S)-NADPHX</name>
        <dbReference type="ChEBI" id="CHEBI:64076"/>
    </ligand>
</feature>
<dbReference type="KEGG" id="tcb:TCARB_0586"/>
<keyword evidence="12 17" id="KW-0456">Lyase</keyword>
<comment type="cofactor">
    <cofactor evidence="18 19">
        <name>K(+)</name>
        <dbReference type="ChEBI" id="CHEBI:29103"/>
    </cofactor>
    <text evidence="18 19">Binds 1 potassium ion per subunit.</text>
</comment>
<dbReference type="SUPFAM" id="SSF64153">
    <property type="entry name" value="YjeF N-terminal domain-like"/>
    <property type="match status" value="1"/>
</dbReference>
<comment type="similarity">
    <text evidence="17">Belongs to the NnrD/CARKD family.</text>
</comment>
<dbReference type="InterPro" id="IPR000631">
    <property type="entry name" value="CARKD"/>
</dbReference>
<keyword evidence="9 18" id="KW-0630">Potassium</keyword>
<comment type="function">
    <text evidence="18">Catalyzes the epimerization of the S- and R-forms of NAD(P)HX, a damaged form of NAD(P)H that is a result of enzymatic or heat-dependent hydration. This is a prerequisite for the S-specific NAD(P)H-hydrate dehydratase to allow the repair of both epimers of NAD(P)HX.</text>
</comment>
<evidence type="ECO:0000313" key="22">
    <source>
        <dbReference type="EMBL" id="AJB41642.1"/>
    </source>
</evidence>
<evidence type="ECO:0000256" key="2">
    <source>
        <dbReference type="ARBA" id="ARBA00000909"/>
    </source>
</evidence>
<proteinExistence type="inferred from homology"/>
<evidence type="ECO:0000256" key="18">
    <source>
        <dbReference type="HAMAP-Rule" id="MF_01966"/>
    </source>
</evidence>
<dbReference type="CDD" id="cd01171">
    <property type="entry name" value="YXKO-related"/>
    <property type="match status" value="1"/>
</dbReference>
<keyword evidence="5 18" id="KW-0479">Metal-binding</keyword>
<feature type="domain" description="YjeF C-terminal" evidence="20">
    <location>
        <begin position="224"/>
        <end position="507"/>
    </location>
</feature>
<gene>
    <name evidence="18" type="primary">nnrE</name>
    <name evidence="17" type="synonym">nnrD</name>
    <name evidence="22" type="ORF">TCARB_0586</name>
</gene>
<dbReference type="PROSITE" id="PS51385">
    <property type="entry name" value="YJEF_N"/>
    <property type="match status" value="1"/>
</dbReference>
<comment type="similarity">
    <text evidence="18">Belongs to the NnrE/AIBP family.</text>
</comment>
<comment type="subunit">
    <text evidence="17">Homotetramer.</text>
</comment>
<organism evidence="22 23">
    <name type="scientific">Thermofilum adornatum 1505</name>
    <dbReference type="NCBI Taxonomy" id="697581"/>
    <lineage>
        <taxon>Archaea</taxon>
        <taxon>Thermoproteota</taxon>
        <taxon>Thermoprotei</taxon>
        <taxon>Thermofilales</taxon>
        <taxon>Thermofilaceae</taxon>
        <taxon>Thermofilum</taxon>
    </lineage>
</organism>
<dbReference type="Proteomes" id="UP000266720">
    <property type="component" value="Chromosome"/>
</dbReference>
<sequence length="524" mass="56189">MKVASSNEIRLLDKEAVEKYGISHEILMENAGAAVARLILHTASEEDTVAVIAGPGNNGGDGLVCARHLASHGMDVHVYLVADPERLSELVKKNLDRVALANIPVEKVTEKNVEELQDVLPFYDVIVDALFGTGLTRPLEGVYKEAVEAINDSGSLVVSVDIPSGINSDTGEVMGTAVKADFTVTFGLPKIGLLLYPGAEYAGEILVSHISYPRSLIEDDRIKVETNDPLYPPPRQPDTHKGDYGKALFIAGSKRYYGAPMLASRSFLKAGGGYSRLATVSSIVPFLATRAPEVVYEELEETSSGTISYRNLEKILKLTEASDIVAIGPGIGLDDETARLVLELIPRINKPLIIDGDGLTILARDTTILASRKHPTVITPHPGEMSRLTGKQVEEIKKSRLKTALEVAQKLSSYVVLKGAHTVIATPEGKAYINLTGNPGMATAGSGDVLIGAIAGMYGIGYGFEEAVRMGVFVHGLAGDLAAESIGMDGLTAVSIMNFLPRAMKELRENFERIYNENSLPVLV</sequence>
<evidence type="ECO:0000256" key="11">
    <source>
        <dbReference type="ARBA" id="ARBA00023235"/>
    </source>
</evidence>
<dbReference type="GO" id="GO:0052855">
    <property type="term" value="F:ADP-dependent NAD(P)H-hydrate dehydratase activity"/>
    <property type="evidence" value="ECO:0007669"/>
    <property type="project" value="UniProtKB-UniRule"/>
</dbReference>
<keyword evidence="10 17" id="KW-0520">NAD</keyword>
<dbReference type="Pfam" id="PF01256">
    <property type="entry name" value="Carb_kinase"/>
    <property type="match status" value="1"/>
</dbReference>
<comment type="catalytic activity">
    <reaction evidence="16 17 19">
        <text>(6S)-NADPHX + ADP = AMP + phosphate + NADPH + H(+)</text>
        <dbReference type="Rhea" id="RHEA:32235"/>
        <dbReference type="ChEBI" id="CHEBI:15378"/>
        <dbReference type="ChEBI" id="CHEBI:43474"/>
        <dbReference type="ChEBI" id="CHEBI:57783"/>
        <dbReference type="ChEBI" id="CHEBI:64076"/>
        <dbReference type="ChEBI" id="CHEBI:456215"/>
        <dbReference type="ChEBI" id="CHEBI:456216"/>
        <dbReference type="EC" id="4.2.1.136"/>
    </reaction>
</comment>
<dbReference type="AlphaFoldDB" id="A0A3G1A4T6"/>
<comment type="similarity">
    <text evidence="3 19">In the N-terminal section; belongs to the NnrE/AIBP family.</text>
</comment>
<evidence type="ECO:0000256" key="6">
    <source>
        <dbReference type="ARBA" id="ARBA00022741"/>
    </source>
</evidence>
<dbReference type="STRING" id="697581.TCARB_0586"/>
<keyword evidence="13" id="KW-0511">Multifunctional enzyme</keyword>
<evidence type="ECO:0000259" key="20">
    <source>
        <dbReference type="PROSITE" id="PS51383"/>
    </source>
</evidence>
<evidence type="ECO:0000256" key="1">
    <source>
        <dbReference type="ARBA" id="ARBA00000013"/>
    </source>
</evidence>
<dbReference type="Gene3D" id="3.40.50.10260">
    <property type="entry name" value="YjeF N-terminal domain"/>
    <property type="match status" value="1"/>
</dbReference>
<evidence type="ECO:0000259" key="21">
    <source>
        <dbReference type="PROSITE" id="PS51385"/>
    </source>
</evidence>